<keyword evidence="1" id="KW-0472">Membrane</keyword>
<dbReference type="EMBL" id="NQVE01000205">
    <property type="protein sequence ID" value="RAL38904.1"/>
    <property type="molecule type" value="Genomic_DNA"/>
</dbReference>
<sequence length="221" mass="25411">MAHLPSKHALSSLSISEFSSHSNLASDCSGLGYGVMDYRRWRRNFRFQLKLNRSFRLLIDPKLRVSCKLQDNRTPSEGEEPPESLFMKELKRRGMNRTSLLEESKKRVYEDDMKFKEEDRDSSRKNAISTESGSSLYNQREQSMVLNSEGIEGLIPRAKLLLTLGGTFFLGLMPLILLIIAFFSALYLYFGPTFIHEANTTHITPSKYIDPYALLEEERIS</sequence>
<evidence type="ECO:0000313" key="2">
    <source>
        <dbReference type="EMBL" id="RAL38904.1"/>
    </source>
</evidence>
<evidence type="ECO:0000256" key="1">
    <source>
        <dbReference type="SAM" id="Phobius"/>
    </source>
</evidence>
<evidence type="ECO:0008006" key="4">
    <source>
        <dbReference type="Google" id="ProtNLM"/>
    </source>
</evidence>
<gene>
    <name evidence="2" type="ORF">DM860_015265</name>
</gene>
<dbReference type="Proteomes" id="UP000249390">
    <property type="component" value="Unassembled WGS sequence"/>
</dbReference>
<dbReference type="PANTHER" id="PTHR35699:SF1">
    <property type="entry name" value="F2J10.10 PROTEIN"/>
    <property type="match status" value="1"/>
</dbReference>
<dbReference type="AlphaFoldDB" id="A0A328D097"/>
<reference evidence="2 3" key="1">
    <citation type="submission" date="2018-06" db="EMBL/GenBank/DDBJ databases">
        <title>The Genome of Cuscuta australis (Dodder) Provides Insight into the Evolution of Plant Parasitism.</title>
        <authorList>
            <person name="Liu H."/>
        </authorList>
    </citation>
    <scope>NUCLEOTIDE SEQUENCE [LARGE SCALE GENOMIC DNA]</scope>
    <source>
        <strain evidence="3">cv. Yunnan</strain>
        <tissue evidence="2">Vines</tissue>
    </source>
</reference>
<name>A0A328D097_9ASTE</name>
<comment type="caution">
    <text evidence="2">The sequence shown here is derived from an EMBL/GenBank/DDBJ whole genome shotgun (WGS) entry which is preliminary data.</text>
</comment>
<keyword evidence="3" id="KW-1185">Reference proteome</keyword>
<dbReference type="PANTHER" id="PTHR35699">
    <property type="entry name" value="F2J10.10 PROTEIN"/>
    <property type="match status" value="1"/>
</dbReference>
<protein>
    <recommendedName>
        <fullName evidence="4">Tubulin alpha-6 chain</fullName>
    </recommendedName>
</protein>
<keyword evidence="1" id="KW-0812">Transmembrane</keyword>
<keyword evidence="1" id="KW-1133">Transmembrane helix</keyword>
<proteinExistence type="predicted"/>
<accession>A0A328D097</accession>
<evidence type="ECO:0000313" key="3">
    <source>
        <dbReference type="Proteomes" id="UP000249390"/>
    </source>
</evidence>
<feature type="transmembrane region" description="Helical" evidence="1">
    <location>
        <begin position="160"/>
        <end position="190"/>
    </location>
</feature>
<organism evidence="2 3">
    <name type="scientific">Cuscuta australis</name>
    <dbReference type="NCBI Taxonomy" id="267555"/>
    <lineage>
        <taxon>Eukaryota</taxon>
        <taxon>Viridiplantae</taxon>
        <taxon>Streptophyta</taxon>
        <taxon>Embryophyta</taxon>
        <taxon>Tracheophyta</taxon>
        <taxon>Spermatophyta</taxon>
        <taxon>Magnoliopsida</taxon>
        <taxon>eudicotyledons</taxon>
        <taxon>Gunneridae</taxon>
        <taxon>Pentapetalae</taxon>
        <taxon>asterids</taxon>
        <taxon>lamiids</taxon>
        <taxon>Solanales</taxon>
        <taxon>Convolvulaceae</taxon>
        <taxon>Cuscuteae</taxon>
        <taxon>Cuscuta</taxon>
        <taxon>Cuscuta subgen. Grammica</taxon>
        <taxon>Cuscuta sect. Cleistogrammica</taxon>
    </lineage>
</organism>